<accession>A0ABX2TDL5</accession>
<dbReference type="PANTHER" id="PTHR35175:SF2">
    <property type="entry name" value="DUF1289 DOMAIN-CONTAINING PROTEIN"/>
    <property type="match status" value="1"/>
</dbReference>
<dbReference type="InterPro" id="IPR010710">
    <property type="entry name" value="DUF1289"/>
</dbReference>
<proteinExistence type="predicted"/>
<dbReference type="EMBL" id="JABFDB010000016">
    <property type="protein sequence ID" value="NYZ22363.1"/>
    <property type="molecule type" value="Genomic_DNA"/>
</dbReference>
<dbReference type="Proteomes" id="UP000584642">
    <property type="component" value="Unassembled WGS sequence"/>
</dbReference>
<keyword evidence="2" id="KW-1185">Reference proteome</keyword>
<dbReference type="PANTHER" id="PTHR35175">
    <property type="entry name" value="DUF1289 DOMAIN-CONTAINING PROTEIN"/>
    <property type="match status" value="1"/>
</dbReference>
<evidence type="ECO:0000313" key="1">
    <source>
        <dbReference type="EMBL" id="NYZ22363.1"/>
    </source>
</evidence>
<reference evidence="1 2" key="1">
    <citation type="submission" date="2020-05" db="EMBL/GenBank/DDBJ databases">
        <title>Azospirillum oleiclasticum sp. nov, a nitrogen-fixing and heavy crude oil-emulsifying bacterium isolated from the crude oil of Yumen Oilfield.</title>
        <authorList>
            <person name="Wu D."/>
            <person name="Cai M."/>
            <person name="Zhang X."/>
        </authorList>
    </citation>
    <scope>NUCLEOTIDE SEQUENCE [LARGE SCALE GENOMIC DNA]</scope>
    <source>
        <strain evidence="1 2">ROY-1-1-2</strain>
    </source>
</reference>
<protein>
    <submittedName>
        <fullName evidence="1">DUF1289 domain-containing protein</fullName>
    </submittedName>
</protein>
<dbReference type="RefSeq" id="WP_180284126.1">
    <property type="nucleotide sequence ID" value="NZ_JABFDB010000016.1"/>
</dbReference>
<organism evidence="1 2">
    <name type="scientific">Azospirillum oleiclasticum</name>
    <dbReference type="NCBI Taxonomy" id="2735135"/>
    <lineage>
        <taxon>Bacteria</taxon>
        <taxon>Pseudomonadati</taxon>
        <taxon>Pseudomonadota</taxon>
        <taxon>Alphaproteobacteria</taxon>
        <taxon>Rhodospirillales</taxon>
        <taxon>Azospirillaceae</taxon>
        <taxon>Azospirillum</taxon>
    </lineage>
</organism>
<dbReference type="Pfam" id="PF06945">
    <property type="entry name" value="DUF1289"/>
    <property type="match status" value="1"/>
</dbReference>
<name>A0ABX2TDL5_9PROT</name>
<sequence>MPVVDDYVPSPCVRLCTLDPRTDICLGCLRTLDEIKAWGGLDPDGRRAVLARLEERRAARRRPGV</sequence>
<comment type="caution">
    <text evidence="1">The sequence shown here is derived from an EMBL/GenBank/DDBJ whole genome shotgun (WGS) entry which is preliminary data.</text>
</comment>
<gene>
    <name evidence="1" type="ORF">HND93_21845</name>
</gene>
<evidence type="ECO:0000313" key="2">
    <source>
        <dbReference type="Proteomes" id="UP000584642"/>
    </source>
</evidence>